<protein>
    <recommendedName>
        <fullName evidence="3">N-acetyltransferase domain-containing protein</fullName>
    </recommendedName>
</protein>
<dbReference type="SUPFAM" id="SSF55729">
    <property type="entry name" value="Acyl-CoA N-acyltransferases (Nat)"/>
    <property type="match status" value="1"/>
</dbReference>
<accession>A0A423M5X8</accession>
<dbReference type="EMBL" id="MOBX01000016">
    <property type="protein sequence ID" value="RON77411.1"/>
    <property type="molecule type" value="Genomic_DNA"/>
</dbReference>
<dbReference type="Gene3D" id="3.40.630.30">
    <property type="match status" value="1"/>
</dbReference>
<reference evidence="1 2" key="1">
    <citation type="submission" date="2016-10" db="EMBL/GenBank/DDBJ databases">
        <title>Comparative genome analysis of multiple Pseudomonas spp. focuses on biocontrol and plant growth promoting traits.</title>
        <authorList>
            <person name="Tao X.-Y."/>
            <person name="Taylor C.G."/>
        </authorList>
    </citation>
    <scope>NUCLEOTIDE SEQUENCE [LARGE SCALE GENOMIC DNA]</scope>
    <source>
        <strain evidence="1 2">28B5</strain>
    </source>
</reference>
<dbReference type="OrthoDB" id="6860057at2"/>
<sequence>MDTTDLQLTDYLQALQVTLNSHQEGCRIVMLEAGSDTQVFDRFIERQFRLRLQHYMLTSRARMLETRLVTRSRSTHFLLYRHEQLLAVLRATPAPFEWASLAQQHVSPTVALSRHVELSRLISLAPSQQPIAVNSLLAAAAEWAIKQGYQGVTALCRASQLRLYQRFGLMPVASNPLPIEQRARGDYWVLSAEWRQILAAVQQSDPATVGHWAQKPLASHPPRF</sequence>
<evidence type="ECO:0008006" key="3">
    <source>
        <dbReference type="Google" id="ProtNLM"/>
    </source>
</evidence>
<dbReference type="Proteomes" id="UP000285378">
    <property type="component" value="Unassembled WGS sequence"/>
</dbReference>
<dbReference type="InterPro" id="IPR016181">
    <property type="entry name" value="Acyl_CoA_acyltransferase"/>
</dbReference>
<evidence type="ECO:0000313" key="1">
    <source>
        <dbReference type="EMBL" id="RON77411.1"/>
    </source>
</evidence>
<gene>
    <name evidence="1" type="ORF">BK670_27620</name>
</gene>
<name>A0A423M5X8_PSEFL</name>
<dbReference type="AlphaFoldDB" id="A0A423M5X8"/>
<organism evidence="1 2">
    <name type="scientific">Pseudomonas fluorescens</name>
    <dbReference type="NCBI Taxonomy" id="294"/>
    <lineage>
        <taxon>Bacteria</taxon>
        <taxon>Pseudomonadati</taxon>
        <taxon>Pseudomonadota</taxon>
        <taxon>Gammaproteobacteria</taxon>
        <taxon>Pseudomonadales</taxon>
        <taxon>Pseudomonadaceae</taxon>
        <taxon>Pseudomonas</taxon>
    </lineage>
</organism>
<evidence type="ECO:0000313" key="2">
    <source>
        <dbReference type="Proteomes" id="UP000285378"/>
    </source>
</evidence>
<comment type="caution">
    <text evidence="1">The sequence shown here is derived from an EMBL/GenBank/DDBJ whole genome shotgun (WGS) entry which is preliminary data.</text>
</comment>
<proteinExistence type="predicted"/>